<dbReference type="PANTHER" id="PTHR24291">
    <property type="entry name" value="CYTOCHROME P450 FAMILY 4"/>
    <property type="match status" value="1"/>
</dbReference>
<protein>
    <submittedName>
        <fullName evidence="3">Uncharacterized protein</fullName>
    </submittedName>
</protein>
<comment type="similarity">
    <text evidence="1">Belongs to the cytochrome P450 family.</text>
</comment>
<dbReference type="InterPro" id="IPR036396">
    <property type="entry name" value="Cyt_P450_sf"/>
</dbReference>
<dbReference type="GO" id="GO:0016705">
    <property type="term" value="F:oxidoreductase activity, acting on paired donors, with incorporation or reduction of molecular oxygen"/>
    <property type="evidence" value="ECO:0007669"/>
    <property type="project" value="InterPro"/>
</dbReference>
<name>A0A8W8JT34_MAGGI</name>
<evidence type="ECO:0000313" key="3">
    <source>
        <dbReference type="EnsemblMetazoa" id="G20220.1:cds"/>
    </source>
</evidence>
<dbReference type="AlphaFoldDB" id="A0A8W8JT34"/>
<dbReference type="GO" id="GO:0004497">
    <property type="term" value="F:monooxygenase activity"/>
    <property type="evidence" value="ECO:0007669"/>
    <property type="project" value="InterPro"/>
</dbReference>
<dbReference type="Proteomes" id="UP000005408">
    <property type="component" value="Unassembled WGS sequence"/>
</dbReference>
<keyword evidence="4" id="KW-1185">Reference proteome</keyword>
<feature type="region of interest" description="Disordered" evidence="2">
    <location>
        <begin position="134"/>
        <end position="154"/>
    </location>
</feature>
<reference evidence="3" key="1">
    <citation type="submission" date="2022-08" db="UniProtKB">
        <authorList>
            <consortium name="EnsemblMetazoa"/>
        </authorList>
    </citation>
    <scope>IDENTIFICATION</scope>
    <source>
        <strain evidence="3">05x7-T-G4-1.051#20</strain>
    </source>
</reference>
<dbReference type="PANTHER" id="PTHR24291:SF201">
    <property type="entry name" value="CYTOCHROME P450, FAMILY 4, SUBFAMILY B, POLYPEPTIDE 7"/>
    <property type="match status" value="1"/>
</dbReference>
<evidence type="ECO:0000256" key="2">
    <source>
        <dbReference type="SAM" id="MobiDB-lite"/>
    </source>
</evidence>
<sequence length="173" mass="19781">MRGQFSDGKSFKAECDYLHKVAEVVIDKRRNTLENQDISSQRYLDFLDILRTAKDEDGKGMSKEDIRSEADTFMFEGHDITASAISWILFSLAENSICQRKCQEEIDKVIRETKFGQLKWKNLDELEYLHQRRDAPPFTGSSDGEGHQNSPRVGDIIEIPARTSILISIKSPP</sequence>
<dbReference type="GO" id="GO:0005506">
    <property type="term" value="F:iron ion binding"/>
    <property type="evidence" value="ECO:0007669"/>
    <property type="project" value="InterPro"/>
</dbReference>
<dbReference type="EnsemblMetazoa" id="G20220.1">
    <property type="protein sequence ID" value="G20220.1:cds"/>
    <property type="gene ID" value="G20220"/>
</dbReference>
<dbReference type="SUPFAM" id="SSF48264">
    <property type="entry name" value="Cytochrome P450"/>
    <property type="match status" value="1"/>
</dbReference>
<dbReference type="InterPro" id="IPR001128">
    <property type="entry name" value="Cyt_P450"/>
</dbReference>
<dbReference type="Gene3D" id="1.10.630.10">
    <property type="entry name" value="Cytochrome P450"/>
    <property type="match status" value="1"/>
</dbReference>
<feature type="compositionally biased region" description="Polar residues" evidence="2">
    <location>
        <begin position="139"/>
        <end position="151"/>
    </location>
</feature>
<organism evidence="3 4">
    <name type="scientific">Magallana gigas</name>
    <name type="common">Pacific oyster</name>
    <name type="synonym">Crassostrea gigas</name>
    <dbReference type="NCBI Taxonomy" id="29159"/>
    <lineage>
        <taxon>Eukaryota</taxon>
        <taxon>Metazoa</taxon>
        <taxon>Spiralia</taxon>
        <taxon>Lophotrochozoa</taxon>
        <taxon>Mollusca</taxon>
        <taxon>Bivalvia</taxon>
        <taxon>Autobranchia</taxon>
        <taxon>Pteriomorphia</taxon>
        <taxon>Ostreida</taxon>
        <taxon>Ostreoidea</taxon>
        <taxon>Ostreidae</taxon>
        <taxon>Magallana</taxon>
    </lineage>
</organism>
<evidence type="ECO:0000256" key="1">
    <source>
        <dbReference type="ARBA" id="ARBA00010617"/>
    </source>
</evidence>
<dbReference type="Pfam" id="PF00067">
    <property type="entry name" value="p450"/>
    <property type="match status" value="1"/>
</dbReference>
<dbReference type="GO" id="GO:0020037">
    <property type="term" value="F:heme binding"/>
    <property type="evidence" value="ECO:0007669"/>
    <property type="project" value="InterPro"/>
</dbReference>
<evidence type="ECO:0000313" key="4">
    <source>
        <dbReference type="Proteomes" id="UP000005408"/>
    </source>
</evidence>
<dbReference type="InterPro" id="IPR050196">
    <property type="entry name" value="Cytochrome_P450_Monoox"/>
</dbReference>
<accession>A0A8W8JT34</accession>
<proteinExistence type="inferred from homology"/>